<feature type="domain" description="HTH araC/xylS-type" evidence="1">
    <location>
        <begin position="13"/>
        <end position="112"/>
    </location>
</feature>
<dbReference type="SMART" id="SM00342">
    <property type="entry name" value="HTH_ARAC"/>
    <property type="match status" value="1"/>
</dbReference>
<dbReference type="Proteomes" id="UP000475545">
    <property type="component" value="Unassembled WGS sequence"/>
</dbReference>
<dbReference type="PROSITE" id="PS01124">
    <property type="entry name" value="HTH_ARAC_FAMILY_2"/>
    <property type="match status" value="1"/>
</dbReference>
<dbReference type="Gene3D" id="1.10.10.60">
    <property type="entry name" value="Homeodomain-like"/>
    <property type="match status" value="1"/>
</dbReference>
<name>A0A6L7GQC5_9ACTN</name>
<gene>
    <name evidence="2" type="ORF">GIY30_12095</name>
</gene>
<dbReference type="GO" id="GO:0043565">
    <property type="term" value="F:sequence-specific DNA binding"/>
    <property type="evidence" value="ECO:0007669"/>
    <property type="project" value="InterPro"/>
</dbReference>
<comment type="caution">
    <text evidence="2">The sequence shown here is derived from an EMBL/GenBank/DDBJ whole genome shotgun (WGS) entry which is preliminary data.</text>
</comment>
<evidence type="ECO:0000313" key="3">
    <source>
        <dbReference type="Proteomes" id="UP000475545"/>
    </source>
</evidence>
<dbReference type="GO" id="GO:0003700">
    <property type="term" value="F:DNA-binding transcription factor activity"/>
    <property type="evidence" value="ECO:0007669"/>
    <property type="project" value="InterPro"/>
</dbReference>
<organism evidence="2 3">
    <name type="scientific">Gordonia mangrovi</name>
    <dbReference type="NCBI Taxonomy" id="2665643"/>
    <lineage>
        <taxon>Bacteria</taxon>
        <taxon>Bacillati</taxon>
        <taxon>Actinomycetota</taxon>
        <taxon>Actinomycetes</taxon>
        <taxon>Mycobacteriales</taxon>
        <taxon>Gordoniaceae</taxon>
        <taxon>Gordonia</taxon>
    </lineage>
</organism>
<dbReference type="InterPro" id="IPR018060">
    <property type="entry name" value="HTH_AraC"/>
</dbReference>
<dbReference type="EMBL" id="WMBR01000003">
    <property type="protein sequence ID" value="MXP22086.1"/>
    <property type="molecule type" value="Genomic_DNA"/>
</dbReference>
<protein>
    <submittedName>
        <fullName evidence="2">Helix-turn-helix domain-containing protein</fullName>
    </submittedName>
</protein>
<keyword evidence="3" id="KW-1185">Reference proteome</keyword>
<evidence type="ECO:0000259" key="1">
    <source>
        <dbReference type="PROSITE" id="PS01124"/>
    </source>
</evidence>
<sequence>MVDMELPPEDLTREVADFVRGHLTDLDLSERMIADNLGVSTAQLRDLAAATQFDLDRWIVAERLRLAHDALARQTVGWDPEQSRRWGFGNPSLFIEEFTTAYGISPSDWQQIASAEHPPDRPHHERP</sequence>
<evidence type="ECO:0000313" key="2">
    <source>
        <dbReference type="EMBL" id="MXP22086.1"/>
    </source>
</evidence>
<reference evidence="2 3" key="1">
    <citation type="submission" date="2019-11" db="EMBL/GenBank/DDBJ databases">
        <title>Gordonia sp. nov., a novel actinobacterium isolated from mangrove soil in Hainan.</title>
        <authorList>
            <person name="Huang X."/>
            <person name="Xie Y."/>
            <person name="Chu X."/>
            <person name="Xiao K."/>
        </authorList>
    </citation>
    <scope>NUCLEOTIDE SEQUENCE [LARGE SCALE GENOMIC DNA]</scope>
    <source>
        <strain evidence="2 3">HNM0687</strain>
    </source>
</reference>
<accession>A0A6L7GQC5</accession>
<proteinExistence type="predicted"/>
<dbReference type="AlphaFoldDB" id="A0A6L7GQC5"/>
<dbReference type="Pfam" id="PF12833">
    <property type="entry name" value="HTH_18"/>
    <property type="match status" value="1"/>
</dbReference>